<evidence type="ECO:0000259" key="3">
    <source>
        <dbReference type="Pfam" id="PF12826"/>
    </source>
</evidence>
<evidence type="ECO:0000313" key="5">
    <source>
        <dbReference type="EMBL" id="KAG0722473.1"/>
    </source>
</evidence>
<evidence type="ECO:0000256" key="2">
    <source>
        <dbReference type="ARBA" id="ARBA00023204"/>
    </source>
</evidence>
<dbReference type="GO" id="GO:0036297">
    <property type="term" value="P:interstrand cross-link repair"/>
    <property type="evidence" value="ECO:0007669"/>
    <property type="project" value="InterPro"/>
</dbReference>
<dbReference type="GO" id="GO:0003682">
    <property type="term" value="F:chromatin binding"/>
    <property type="evidence" value="ECO:0007669"/>
    <property type="project" value="TreeGrafter"/>
</dbReference>
<dbReference type="AlphaFoldDB" id="A0A8J4Y987"/>
<proteinExistence type="predicted"/>
<dbReference type="GO" id="GO:0043240">
    <property type="term" value="C:Fanconi anaemia nuclear complex"/>
    <property type="evidence" value="ECO:0007669"/>
    <property type="project" value="InterPro"/>
</dbReference>
<keyword evidence="1" id="KW-0227">DNA damage</keyword>
<dbReference type="Proteomes" id="UP000770661">
    <property type="component" value="Unassembled WGS sequence"/>
</dbReference>
<gene>
    <name evidence="5" type="primary">Faap24</name>
    <name evidence="5" type="ORF">GWK47_044421</name>
</gene>
<comment type="caution">
    <text evidence="5">The sequence shown here is derived from an EMBL/GenBank/DDBJ whole genome shotgun (WGS) entry which is preliminary data.</text>
</comment>
<dbReference type="PANTHER" id="PTHR31786:SF2">
    <property type="entry name" value="FANCONI ANEMIA CORE COMPLEX-ASSOCIATED PROTEIN 24"/>
    <property type="match status" value="1"/>
</dbReference>
<dbReference type="Pfam" id="PF12826">
    <property type="entry name" value="HHH_2"/>
    <property type="match status" value="1"/>
</dbReference>
<evidence type="ECO:0000313" key="6">
    <source>
        <dbReference type="Proteomes" id="UP000770661"/>
    </source>
</evidence>
<name>A0A8J4Y987_CHIOP</name>
<dbReference type="EMBL" id="JACEEZ010009489">
    <property type="protein sequence ID" value="KAG0722473.1"/>
    <property type="molecule type" value="Genomic_DNA"/>
</dbReference>
<evidence type="ECO:0000259" key="4">
    <source>
        <dbReference type="Pfam" id="PF17949"/>
    </source>
</evidence>
<sequence>MSKPGSGSHAALVVALCWRDTQLATLLTPLITLSYKEDLGEADFLPSHSAAVIFISEADILSGGGFRRRVVKFRQSLSLEAERRVVVAQNTPLTAQHFNTLQKFISIDLGLPVIPVQTLQETAQLLVRMVASEKKSQSNPFRIRLRNTASQDLQLLHSLTSCIQGLGVQKAKALLTRFGTLQALALAPLEALEGVVGKGIAVSVYEFFNESAE</sequence>
<dbReference type="OrthoDB" id="5975714at2759"/>
<dbReference type="Gene3D" id="1.10.150.20">
    <property type="entry name" value="5' to 3' exonuclease, C-terminal subdomain"/>
    <property type="match status" value="1"/>
</dbReference>
<dbReference type="InterPro" id="IPR041663">
    <property type="entry name" value="DisA/LigA_HHH"/>
</dbReference>
<dbReference type="Pfam" id="PF17949">
    <property type="entry name" value="PND"/>
    <property type="match status" value="1"/>
</dbReference>
<keyword evidence="2" id="KW-0234">DNA repair</keyword>
<organism evidence="5 6">
    <name type="scientific">Chionoecetes opilio</name>
    <name type="common">Atlantic snow crab</name>
    <name type="synonym">Cancer opilio</name>
    <dbReference type="NCBI Taxonomy" id="41210"/>
    <lineage>
        <taxon>Eukaryota</taxon>
        <taxon>Metazoa</taxon>
        <taxon>Ecdysozoa</taxon>
        <taxon>Arthropoda</taxon>
        <taxon>Crustacea</taxon>
        <taxon>Multicrustacea</taxon>
        <taxon>Malacostraca</taxon>
        <taxon>Eumalacostraca</taxon>
        <taxon>Eucarida</taxon>
        <taxon>Decapoda</taxon>
        <taxon>Pleocyemata</taxon>
        <taxon>Brachyura</taxon>
        <taxon>Eubrachyura</taxon>
        <taxon>Majoidea</taxon>
        <taxon>Majidae</taxon>
        <taxon>Chionoecetes</taxon>
    </lineage>
</organism>
<reference evidence="5" key="1">
    <citation type="submission" date="2020-07" db="EMBL/GenBank/DDBJ databases">
        <title>The High-quality genome of the commercially important snow crab, Chionoecetes opilio.</title>
        <authorList>
            <person name="Jeong J.-H."/>
            <person name="Ryu S."/>
        </authorList>
    </citation>
    <scope>NUCLEOTIDE SEQUENCE</scope>
    <source>
        <strain evidence="5">MADBK_172401_WGS</strain>
        <tissue evidence="5">Digestive gland</tissue>
    </source>
</reference>
<accession>A0A8J4Y987</accession>
<dbReference type="PANTHER" id="PTHR31786">
    <property type="entry name" value="FANCONI ANEMIA CORE COMPLEX-ASSOCIATED PROTEIN 24"/>
    <property type="match status" value="1"/>
</dbReference>
<dbReference type="Gene3D" id="3.40.50.10130">
    <property type="match status" value="1"/>
</dbReference>
<feature type="domain" description="DisA/LigA helix-hairpin-helix motif" evidence="3">
    <location>
        <begin position="163"/>
        <end position="211"/>
    </location>
</feature>
<dbReference type="InterPro" id="IPR026985">
    <property type="entry name" value="FAAP24"/>
</dbReference>
<evidence type="ECO:0000256" key="1">
    <source>
        <dbReference type="ARBA" id="ARBA00022763"/>
    </source>
</evidence>
<dbReference type="InterPro" id="IPR040646">
    <property type="entry name" value="PND"/>
</dbReference>
<protein>
    <submittedName>
        <fullName evidence="5">Fanconi anemia core complex-associated protein 24</fullName>
    </submittedName>
</protein>
<dbReference type="InterPro" id="IPR010994">
    <property type="entry name" value="RuvA_2-like"/>
</dbReference>
<dbReference type="SUPFAM" id="SSF47781">
    <property type="entry name" value="RuvA domain 2-like"/>
    <property type="match status" value="1"/>
</dbReference>
<feature type="domain" description="Fanconi anemia core complex-associated protein 24 pseudonuclease" evidence="4">
    <location>
        <begin position="12"/>
        <end position="130"/>
    </location>
</feature>
<keyword evidence="6" id="KW-1185">Reference proteome</keyword>